<dbReference type="Pfam" id="PF00106">
    <property type="entry name" value="adh_short"/>
    <property type="match status" value="1"/>
</dbReference>
<dbReference type="InterPro" id="IPR036291">
    <property type="entry name" value="NAD(P)-bd_dom_sf"/>
</dbReference>
<dbReference type="PANTHER" id="PTHR43157">
    <property type="entry name" value="PHOSPHATIDYLINOSITOL-GLYCAN BIOSYNTHESIS CLASS F PROTEIN-RELATED"/>
    <property type="match status" value="1"/>
</dbReference>
<accession>A0A6G1KK95</accession>
<keyword evidence="3" id="KW-1185">Reference proteome</keyword>
<dbReference type="OrthoDB" id="542013at2759"/>
<dbReference type="AlphaFoldDB" id="A0A6G1KK95"/>
<gene>
    <name evidence="2" type="ORF">K504DRAFT_472722</name>
</gene>
<dbReference type="PANTHER" id="PTHR43157:SF31">
    <property type="entry name" value="PHOSPHATIDYLINOSITOL-GLYCAN BIOSYNTHESIS CLASS F PROTEIN"/>
    <property type="match status" value="1"/>
</dbReference>
<dbReference type="SUPFAM" id="SSF51735">
    <property type="entry name" value="NAD(P)-binding Rossmann-fold domains"/>
    <property type="match status" value="1"/>
</dbReference>
<dbReference type="InterPro" id="IPR002347">
    <property type="entry name" value="SDR_fam"/>
</dbReference>
<evidence type="ECO:0000256" key="1">
    <source>
        <dbReference type="ARBA" id="ARBA00023002"/>
    </source>
</evidence>
<dbReference type="Gene3D" id="3.40.50.720">
    <property type="entry name" value="NAD(P)-binding Rossmann-like Domain"/>
    <property type="match status" value="1"/>
</dbReference>
<keyword evidence="1" id="KW-0560">Oxidoreductase</keyword>
<proteinExistence type="predicted"/>
<dbReference type="PRINTS" id="PR00081">
    <property type="entry name" value="GDHRDH"/>
</dbReference>
<organism evidence="2 3">
    <name type="scientific">Pleomassaria siparia CBS 279.74</name>
    <dbReference type="NCBI Taxonomy" id="1314801"/>
    <lineage>
        <taxon>Eukaryota</taxon>
        <taxon>Fungi</taxon>
        <taxon>Dikarya</taxon>
        <taxon>Ascomycota</taxon>
        <taxon>Pezizomycotina</taxon>
        <taxon>Dothideomycetes</taxon>
        <taxon>Pleosporomycetidae</taxon>
        <taxon>Pleosporales</taxon>
        <taxon>Pleomassariaceae</taxon>
        <taxon>Pleomassaria</taxon>
    </lineage>
</organism>
<dbReference type="GO" id="GO:0016491">
    <property type="term" value="F:oxidoreductase activity"/>
    <property type="evidence" value="ECO:0007669"/>
    <property type="project" value="UniProtKB-KW"/>
</dbReference>
<evidence type="ECO:0000313" key="3">
    <source>
        <dbReference type="Proteomes" id="UP000799428"/>
    </source>
</evidence>
<evidence type="ECO:0000313" key="2">
    <source>
        <dbReference type="EMBL" id="KAF2713326.1"/>
    </source>
</evidence>
<sequence>MSIRQLASFVIHFLYSQIFVQFPYPSTDFTGQTIIITGSNTGLGLEAARHIVRLGAAKVILAVRSISKGEAAAADIFESTGKNVVEIWQLDLSSYTSVIAFGSRIWSLNRLDAFIQNAGILTTNFSLAEDNESIITTNVVSTTMLALLVLPKLRQTAEEFNIRTRLSFNGSDLQYIARFKEAKRPGSLFDALNRKEDSNMSDRYPVSKLLLLYTVRELAARSPITPESNVIITYFTPGACRTEIHRQKASWLKRAALWAFNNCICRTAEVGSRTLVHSVDARLGINAHGAFLMNNVDAS</sequence>
<dbReference type="Proteomes" id="UP000799428">
    <property type="component" value="Unassembled WGS sequence"/>
</dbReference>
<protein>
    <submittedName>
        <fullName evidence="2">NAD(P)-binding protein</fullName>
    </submittedName>
</protein>
<dbReference type="EMBL" id="MU005765">
    <property type="protein sequence ID" value="KAF2713326.1"/>
    <property type="molecule type" value="Genomic_DNA"/>
</dbReference>
<name>A0A6G1KK95_9PLEO</name>
<reference evidence="2" key="1">
    <citation type="journal article" date="2020" name="Stud. Mycol.">
        <title>101 Dothideomycetes genomes: a test case for predicting lifestyles and emergence of pathogens.</title>
        <authorList>
            <person name="Haridas S."/>
            <person name="Albert R."/>
            <person name="Binder M."/>
            <person name="Bloem J."/>
            <person name="Labutti K."/>
            <person name="Salamov A."/>
            <person name="Andreopoulos B."/>
            <person name="Baker S."/>
            <person name="Barry K."/>
            <person name="Bills G."/>
            <person name="Bluhm B."/>
            <person name="Cannon C."/>
            <person name="Castanera R."/>
            <person name="Culley D."/>
            <person name="Daum C."/>
            <person name="Ezra D."/>
            <person name="Gonzalez J."/>
            <person name="Henrissat B."/>
            <person name="Kuo A."/>
            <person name="Liang C."/>
            <person name="Lipzen A."/>
            <person name="Lutzoni F."/>
            <person name="Magnuson J."/>
            <person name="Mondo S."/>
            <person name="Nolan M."/>
            <person name="Ohm R."/>
            <person name="Pangilinan J."/>
            <person name="Park H.-J."/>
            <person name="Ramirez L."/>
            <person name="Alfaro M."/>
            <person name="Sun H."/>
            <person name="Tritt A."/>
            <person name="Yoshinaga Y."/>
            <person name="Zwiers L.-H."/>
            <person name="Turgeon B."/>
            <person name="Goodwin S."/>
            <person name="Spatafora J."/>
            <person name="Crous P."/>
            <person name="Grigoriev I."/>
        </authorList>
    </citation>
    <scope>NUCLEOTIDE SEQUENCE</scope>
    <source>
        <strain evidence="2">CBS 279.74</strain>
    </source>
</reference>